<evidence type="ECO:0000256" key="3">
    <source>
        <dbReference type="ARBA" id="ARBA00022781"/>
    </source>
</evidence>
<protein>
    <recommendedName>
        <fullName evidence="5">V-type proton ATPase subunit G</fullName>
    </recommendedName>
</protein>
<keyword evidence="2 5" id="KW-0813">Transport</keyword>
<proteinExistence type="inferred from homology"/>
<evidence type="ECO:0000313" key="8">
    <source>
        <dbReference type="Proteomes" id="UP001626550"/>
    </source>
</evidence>
<dbReference type="EMBL" id="JBJKFK010000606">
    <property type="protein sequence ID" value="KAL3316080.1"/>
    <property type="molecule type" value="Genomic_DNA"/>
</dbReference>
<dbReference type="NCBIfam" id="TIGR01147">
    <property type="entry name" value="V_ATP_synt_G"/>
    <property type="match status" value="1"/>
</dbReference>
<feature type="compositionally biased region" description="Polar residues" evidence="6">
    <location>
        <begin position="1"/>
        <end position="15"/>
    </location>
</feature>
<evidence type="ECO:0000256" key="5">
    <source>
        <dbReference type="RuleBase" id="RU364019"/>
    </source>
</evidence>
<evidence type="ECO:0000256" key="2">
    <source>
        <dbReference type="ARBA" id="ARBA00022448"/>
    </source>
</evidence>
<comment type="caution">
    <text evidence="7">The sequence shown here is derived from an EMBL/GenBank/DDBJ whole genome shotgun (WGS) entry which is preliminary data.</text>
</comment>
<reference evidence="7 8" key="1">
    <citation type="submission" date="2024-11" db="EMBL/GenBank/DDBJ databases">
        <title>Adaptive evolution of stress response genes in parasites aligns with host niche diversity.</title>
        <authorList>
            <person name="Hahn C."/>
            <person name="Resl P."/>
        </authorList>
    </citation>
    <scope>NUCLEOTIDE SEQUENCE [LARGE SCALE GENOMIC DNA]</scope>
    <source>
        <strain evidence="7">EGGRZ-B1_66</strain>
        <tissue evidence="7">Body</tissue>
    </source>
</reference>
<dbReference type="GO" id="GO:1902600">
    <property type="term" value="P:proton transmembrane transport"/>
    <property type="evidence" value="ECO:0007669"/>
    <property type="project" value="UniProtKB-KW"/>
</dbReference>
<evidence type="ECO:0000313" key="7">
    <source>
        <dbReference type="EMBL" id="KAL3316080.1"/>
    </source>
</evidence>
<comment type="similarity">
    <text evidence="1 5">Belongs to the V-ATPase G subunit family.</text>
</comment>
<evidence type="ECO:0000256" key="4">
    <source>
        <dbReference type="ARBA" id="ARBA00023065"/>
    </source>
</evidence>
<dbReference type="Gene3D" id="1.20.5.2950">
    <property type="match status" value="1"/>
</dbReference>
<feature type="region of interest" description="Disordered" evidence="6">
    <location>
        <begin position="1"/>
        <end position="23"/>
    </location>
</feature>
<keyword evidence="4 5" id="KW-0406">Ion transport</keyword>
<evidence type="ECO:0000256" key="6">
    <source>
        <dbReference type="SAM" id="MobiDB-lite"/>
    </source>
</evidence>
<dbReference type="InterPro" id="IPR005124">
    <property type="entry name" value="V-ATPase_G"/>
</dbReference>
<accession>A0ABD2Q941</accession>
<sequence length="118" mass="13467">MSSTNASVQLNQAKKNATAKIEEARARKQKRIKEAKDLAKAEIEAYKLEREDKFRIMEKNLNLADGASGQMNSEYLTESLHKIESNYKMNKEQAIEALLYHVLNVTPELHTNFKTNVA</sequence>
<comment type="function">
    <text evidence="5">Subunit of the V1 complex of vacuolar(H+)-ATPase (V-ATPase), a multisubunit enzyme composed of a peripheral complex (V1) that hydrolyzes ATP and a membrane integral complex (V0) that translocates protons. V-ATPase is responsible for acidifying and maintaining the pH of intracellular compartments and in some cell types, is targeted to the plasma membrane, where it is responsible for acidifying the extracellular environment.</text>
</comment>
<name>A0ABD2Q941_9PLAT</name>
<dbReference type="PANTHER" id="PTHR12713:SF11">
    <property type="entry name" value="V-TYPE PROTON ATPASE SUBUNIT G"/>
    <property type="match status" value="1"/>
</dbReference>
<comment type="subunit">
    <text evidence="5">V-ATPase is a heteromultimeric enzyme made up of two complexes: the ATP-hydrolytic V1 complex and the proton translocation V0 complex.</text>
</comment>
<gene>
    <name evidence="7" type="ORF">Ciccas_005279</name>
</gene>
<dbReference type="AlphaFoldDB" id="A0ABD2Q941"/>
<dbReference type="Proteomes" id="UP001626550">
    <property type="component" value="Unassembled WGS sequence"/>
</dbReference>
<dbReference type="PANTHER" id="PTHR12713">
    <property type="entry name" value="VACUOLAR ATP SYNTHASE SUBUNIT G"/>
    <property type="match status" value="1"/>
</dbReference>
<dbReference type="Pfam" id="PF03179">
    <property type="entry name" value="V-ATPase_G"/>
    <property type="match status" value="1"/>
</dbReference>
<keyword evidence="8" id="KW-1185">Reference proteome</keyword>
<evidence type="ECO:0000256" key="1">
    <source>
        <dbReference type="ARBA" id="ARBA00010066"/>
    </source>
</evidence>
<organism evidence="7 8">
    <name type="scientific">Cichlidogyrus casuarinus</name>
    <dbReference type="NCBI Taxonomy" id="1844966"/>
    <lineage>
        <taxon>Eukaryota</taxon>
        <taxon>Metazoa</taxon>
        <taxon>Spiralia</taxon>
        <taxon>Lophotrochozoa</taxon>
        <taxon>Platyhelminthes</taxon>
        <taxon>Monogenea</taxon>
        <taxon>Monopisthocotylea</taxon>
        <taxon>Dactylogyridea</taxon>
        <taxon>Ancyrocephalidae</taxon>
        <taxon>Cichlidogyrus</taxon>
    </lineage>
</organism>
<keyword evidence="3 5" id="KW-0375">Hydrogen ion transport</keyword>